<sequence>MPNISLSRAISPKGWVRFVSLGTCPRPNAILALPWISHRIGVQTPQSNRWPRGFQTGQMRNIPDPKTTKNDAKIPQPPPDKESPSARPVAVDSEGREYHSLKEYREGPNPESGELGKEYNSEDVRTHNKDVDERHKKD</sequence>
<dbReference type="EMBL" id="BBXM02000011">
    <property type="protein sequence ID" value="GIC94957.1"/>
    <property type="molecule type" value="Genomic_DNA"/>
</dbReference>
<reference evidence="2" key="2">
    <citation type="submission" date="2021-01" db="EMBL/GenBank/DDBJ databases">
        <title>Pan-genome distribution and transcriptional activeness of fungal secondary metabolism genes in Aspergillus section Fumigati.</title>
        <authorList>
            <person name="Takahashi H."/>
            <person name="Umemura M."/>
            <person name="Ninomiya A."/>
            <person name="Kusuya Y."/>
            <person name="Urayama S."/>
            <person name="Shimizu M."/>
            <person name="Watanabe A."/>
            <person name="Kamei K."/>
            <person name="Yaguchi T."/>
            <person name="Hagiwara D."/>
        </authorList>
    </citation>
    <scope>NUCLEOTIDE SEQUENCE</scope>
    <source>
        <strain evidence="2">IFM 46973</strain>
    </source>
</reference>
<evidence type="ECO:0000313" key="3">
    <source>
        <dbReference type="Proteomes" id="UP000036893"/>
    </source>
</evidence>
<reference evidence="2" key="1">
    <citation type="journal article" date="2015" name="Genome Announc.">
        <title>Draft Genome Sequence of the Pathogenic Filamentous Fungus Aspergillus udagawae Strain IFM 46973T.</title>
        <authorList>
            <person name="Kusuya Y."/>
            <person name="Takahashi-Nakaguchi A."/>
            <person name="Takahashi H."/>
            <person name="Yaguchi T."/>
        </authorList>
    </citation>
    <scope>NUCLEOTIDE SEQUENCE</scope>
    <source>
        <strain evidence="2">IFM 46973</strain>
    </source>
</reference>
<evidence type="ECO:0000313" key="2">
    <source>
        <dbReference type="EMBL" id="GIC94957.1"/>
    </source>
</evidence>
<dbReference type="RefSeq" id="XP_043152223.1">
    <property type="nucleotide sequence ID" value="XM_043296288.1"/>
</dbReference>
<accession>A0A8E0R2A4</accession>
<comment type="caution">
    <text evidence="2">The sequence shown here is derived from an EMBL/GenBank/DDBJ whole genome shotgun (WGS) entry which is preliminary data.</text>
</comment>
<organism evidence="2 3">
    <name type="scientific">Aspergillus udagawae</name>
    <dbReference type="NCBI Taxonomy" id="91492"/>
    <lineage>
        <taxon>Eukaryota</taxon>
        <taxon>Fungi</taxon>
        <taxon>Dikarya</taxon>
        <taxon>Ascomycota</taxon>
        <taxon>Pezizomycotina</taxon>
        <taxon>Eurotiomycetes</taxon>
        <taxon>Eurotiomycetidae</taxon>
        <taxon>Eurotiales</taxon>
        <taxon>Aspergillaceae</taxon>
        <taxon>Aspergillus</taxon>
        <taxon>Aspergillus subgen. Fumigati</taxon>
    </lineage>
</organism>
<feature type="region of interest" description="Disordered" evidence="1">
    <location>
        <begin position="44"/>
        <end position="138"/>
    </location>
</feature>
<dbReference type="AlphaFoldDB" id="A0A8E0R2A4"/>
<protein>
    <submittedName>
        <fullName evidence="2">Uncharacterized protein</fullName>
    </submittedName>
</protein>
<feature type="compositionally biased region" description="Basic and acidic residues" evidence="1">
    <location>
        <begin position="93"/>
        <end position="138"/>
    </location>
</feature>
<dbReference type="Proteomes" id="UP000036893">
    <property type="component" value="Unassembled WGS sequence"/>
</dbReference>
<name>A0A8E0R2A4_9EURO</name>
<dbReference type="GeneID" id="66989764"/>
<gene>
    <name evidence="2" type="ORF">Aud_002288</name>
</gene>
<proteinExistence type="predicted"/>
<evidence type="ECO:0000256" key="1">
    <source>
        <dbReference type="SAM" id="MobiDB-lite"/>
    </source>
</evidence>
<feature type="compositionally biased region" description="Polar residues" evidence="1">
    <location>
        <begin position="44"/>
        <end position="59"/>
    </location>
</feature>